<dbReference type="Proteomes" id="UP001156670">
    <property type="component" value="Unassembled WGS sequence"/>
</dbReference>
<name>A0ABQ5XWM8_9GAMM</name>
<accession>A0ABQ5XWM8</accession>
<evidence type="ECO:0000259" key="4">
    <source>
        <dbReference type="Pfam" id="PF05433"/>
    </source>
</evidence>
<reference evidence="6" key="1">
    <citation type="journal article" date="2019" name="Int. J. Syst. Evol. Microbiol.">
        <title>The Global Catalogue of Microorganisms (GCM) 10K type strain sequencing project: providing services to taxonomists for standard genome sequencing and annotation.</title>
        <authorList>
            <consortium name="The Broad Institute Genomics Platform"/>
            <consortium name="The Broad Institute Genome Sequencing Center for Infectious Disease"/>
            <person name="Wu L."/>
            <person name="Ma J."/>
        </authorList>
    </citation>
    <scope>NUCLEOTIDE SEQUENCE [LARGE SCALE GENOMIC DNA]</scope>
    <source>
        <strain evidence="6">NBRC 111980</strain>
    </source>
</reference>
<keyword evidence="2" id="KW-0472">Membrane</keyword>
<evidence type="ECO:0000256" key="1">
    <source>
        <dbReference type="ARBA" id="ARBA00004370"/>
    </source>
</evidence>
<comment type="caution">
    <text evidence="5">The sequence shown here is derived from an EMBL/GenBank/DDBJ whole genome shotgun (WGS) entry which is preliminary data.</text>
</comment>
<feature type="domain" description="Glycine zipper 2TM" evidence="4">
    <location>
        <begin position="54"/>
        <end position="94"/>
    </location>
</feature>
<dbReference type="Pfam" id="PF05433">
    <property type="entry name" value="Rick_17kDa_Anti"/>
    <property type="match status" value="1"/>
</dbReference>
<proteinExistence type="predicted"/>
<evidence type="ECO:0000313" key="6">
    <source>
        <dbReference type="Proteomes" id="UP001156670"/>
    </source>
</evidence>
<dbReference type="PANTHER" id="PTHR35603:SF2">
    <property type="entry name" value="OUTER MEMBRANE LIPOPROTEIN"/>
    <property type="match status" value="1"/>
</dbReference>
<dbReference type="EMBL" id="BSOB01000062">
    <property type="protein sequence ID" value="GLQ95469.1"/>
    <property type="molecule type" value="Genomic_DNA"/>
</dbReference>
<comment type="subcellular location">
    <subcellularLocation>
        <location evidence="1">Membrane</location>
    </subcellularLocation>
</comment>
<dbReference type="InterPro" id="IPR008816">
    <property type="entry name" value="Gly_zipper_2TM_dom"/>
</dbReference>
<dbReference type="InterPro" id="IPR051407">
    <property type="entry name" value="Bact_OM_lipoprot/Surf_antigen"/>
</dbReference>
<keyword evidence="6" id="KW-1185">Reference proteome</keyword>
<evidence type="ECO:0000256" key="2">
    <source>
        <dbReference type="ARBA" id="ARBA00023136"/>
    </source>
</evidence>
<feature type="signal peptide" evidence="3">
    <location>
        <begin position="1"/>
        <end position="23"/>
    </location>
</feature>
<keyword evidence="3" id="KW-0732">Signal</keyword>
<sequence length="116" mass="12073">MNMRMTASLGLIGWLMLSATAIAQDNGGAPATSPHQVCHRVRVQDHPKDSHQIAGTLVGAAAGGLLGNQFGSGKGKVLTTAGGVVAGGYAGKKVQEAHQANNATYHYEERCYNARQ</sequence>
<dbReference type="PANTHER" id="PTHR35603">
    <property type="match status" value="1"/>
</dbReference>
<gene>
    <name evidence="5" type="ORF">GCM10007901_44240</name>
</gene>
<evidence type="ECO:0000313" key="5">
    <source>
        <dbReference type="EMBL" id="GLQ95469.1"/>
    </source>
</evidence>
<protein>
    <recommendedName>
        <fullName evidence="4">Glycine zipper 2TM domain-containing protein</fullName>
    </recommendedName>
</protein>
<dbReference type="RefSeq" id="WP_284323157.1">
    <property type="nucleotide sequence ID" value="NZ_BSOB01000062.1"/>
</dbReference>
<evidence type="ECO:0000256" key="3">
    <source>
        <dbReference type="SAM" id="SignalP"/>
    </source>
</evidence>
<feature type="chain" id="PRO_5047362212" description="Glycine zipper 2TM domain-containing protein" evidence="3">
    <location>
        <begin position="24"/>
        <end position="116"/>
    </location>
</feature>
<organism evidence="5 6">
    <name type="scientific">Dyella acidisoli</name>
    <dbReference type="NCBI Taxonomy" id="1867834"/>
    <lineage>
        <taxon>Bacteria</taxon>
        <taxon>Pseudomonadati</taxon>
        <taxon>Pseudomonadota</taxon>
        <taxon>Gammaproteobacteria</taxon>
        <taxon>Lysobacterales</taxon>
        <taxon>Rhodanobacteraceae</taxon>
        <taxon>Dyella</taxon>
    </lineage>
</organism>